<evidence type="ECO:0000256" key="1">
    <source>
        <dbReference type="SAM" id="Phobius"/>
    </source>
</evidence>
<accession>A0A6G1S404</accession>
<feature type="transmembrane region" description="Helical" evidence="1">
    <location>
        <begin position="307"/>
        <end position="324"/>
    </location>
</feature>
<gene>
    <name evidence="2" type="ORF">g.916</name>
</gene>
<feature type="transmembrane region" description="Helical" evidence="1">
    <location>
        <begin position="273"/>
        <end position="295"/>
    </location>
</feature>
<keyword evidence="1" id="KW-1133">Transmembrane helix</keyword>
<dbReference type="AlphaFoldDB" id="A0A6G1S404"/>
<feature type="transmembrane region" description="Helical" evidence="1">
    <location>
        <begin position="159"/>
        <end position="180"/>
    </location>
</feature>
<dbReference type="PANTHER" id="PTHR38337:SF1">
    <property type="entry name" value="GUSTATORY RECEPTOR"/>
    <property type="match status" value="1"/>
</dbReference>
<keyword evidence="1" id="KW-0472">Membrane</keyword>
<name>A0A6G1S404_9ACAR</name>
<evidence type="ECO:0008006" key="3">
    <source>
        <dbReference type="Google" id="ProtNLM"/>
    </source>
</evidence>
<feature type="transmembrane region" description="Helical" evidence="1">
    <location>
        <begin position="389"/>
        <end position="410"/>
    </location>
</feature>
<organism evidence="2">
    <name type="scientific">Aceria tosichella</name>
    <name type="common">wheat curl mite</name>
    <dbReference type="NCBI Taxonomy" id="561515"/>
    <lineage>
        <taxon>Eukaryota</taxon>
        <taxon>Metazoa</taxon>
        <taxon>Ecdysozoa</taxon>
        <taxon>Arthropoda</taxon>
        <taxon>Chelicerata</taxon>
        <taxon>Arachnida</taxon>
        <taxon>Acari</taxon>
        <taxon>Acariformes</taxon>
        <taxon>Trombidiformes</taxon>
        <taxon>Prostigmata</taxon>
        <taxon>Eupodina</taxon>
        <taxon>Eriophyoidea</taxon>
        <taxon>Eriophyidae</taxon>
        <taxon>Eriophyinae</taxon>
        <taxon>Aceriini</taxon>
        <taxon>Aceria</taxon>
    </lineage>
</organism>
<feature type="transmembrane region" description="Helical" evidence="1">
    <location>
        <begin position="100"/>
        <end position="119"/>
    </location>
</feature>
<dbReference type="PANTHER" id="PTHR38337">
    <property type="entry name" value="AGAP010540-PA"/>
    <property type="match status" value="1"/>
</dbReference>
<sequence>MSGITQAHHYIDLTNHITYEASVAVILLCCKKRILYPYLRLISILGWRPLFFSAVEPPFSIRCSNILYLTFIIGIMLTGHFLEYAACHTEILNGDESPKFLHLLPSLFHIGAYMTVLYYSRKPESERLETLMERVFLQSSRNAGWLILHQKLMKQLRNFFVFCMIWVFVSFTMRLMHYLWYETVYKHAWMCNYDWPNTSGNLTLTIVRLACSIWNDLVCAAIVTTYSVHCQLNISYIRNLCTILRERRIPIQEFFERVEESRSFIDYLNGDQAVGISFLMMNLFSRTGVFLFTLLHPPAGVHFTWKATFVLALCILSCVSLIAVNLKQALALTVACRELRNIGHEMKSMYKPITITTDHERDDLDSLLIYTSTLDMDAKLLQIPVRSSYLSAMMISLTVILLLSAQFGYINF</sequence>
<protein>
    <recommendedName>
        <fullName evidence="3">Gustatory receptor</fullName>
    </recommendedName>
</protein>
<keyword evidence="1" id="KW-0812">Transmembrane</keyword>
<feature type="transmembrane region" description="Helical" evidence="1">
    <location>
        <begin position="66"/>
        <end position="85"/>
    </location>
</feature>
<evidence type="ECO:0000313" key="2">
    <source>
        <dbReference type="EMBL" id="MDE44951.1"/>
    </source>
</evidence>
<proteinExistence type="predicted"/>
<reference evidence="2" key="1">
    <citation type="submission" date="2018-10" db="EMBL/GenBank/DDBJ databases">
        <title>Transcriptome assembly of Aceria tosichella (Wheat curl mite) Type 2.</title>
        <authorList>
            <person name="Scully E.D."/>
            <person name="Geib S.M."/>
            <person name="Palmer N.A."/>
            <person name="Gupta A.K."/>
            <person name="Sarath G."/>
            <person name="Tatineni S."/>
        </authorList>
    </citation>
    <scope>NUCLEOTIDE SEQUENCE</scope>
    <source>
        <strain evidence="2">LincolnNE</strain>
    </source>
</reference>
<dbReference type="EMBL" id="GGYP01000180">
    <property type="protein sequence ID" value="MDE44951.1"/>
    <property type="molecule type" value="Transcribed_RNA"/>
</dbReference>